<comment type="catalytic activity">
    <reaction evidence="15">
        <text>13-(9Z-hexadecenoyloxy)-octadecanoate + H2O = 13-hydroxy-octadecanoate + (9Z)-hexadecenoate + H(+)</text>
        <dbReference type="Rhea" id="RHEA:52076"/>
        <dbReference type="ChEBI" id="CHEBI:15377"/>
        <dbReference type="ChEBI" id="CHEBI:15378"/>
        <dbReference type="ChEBI" id="CHEBI:32372"/>
        <dbReference type="ChEBI" id="CHEBI:136304"/>
        <dbReference type="ChEBI" id="CHEBI:136315"/>
    </reaction>
    <physiologicalReaction direction="left-to-right" evidence="15">
        <dbReference type="Rhea" id="RHEA:52077"/>
    </physiologicalReaction>
</comment>
<feature type="transmembrane region" description="Helical" evidence="17">
    <location>
        <begin position="175"/>
        <end position="193"/>
    </location>
</feature>
<dbReference type="AlphaFoldDB" id="A0A4W3HHQ1"/>
<gene>
    <name evidence="18" type="primary">LOC103187047</name>
</gene>
<dbReference type="Proteomes" id="UP000314986">
    <property type="component" value="Unassembled WGS sequence"/>
</dbReference>
<feature type="transmembrane region" description="Helical" evidence="17">
    <location>
        <begin position="33"/>
        <end position="52"/>
    </location>
</feature>
<organism evidence="18 19">
    <name type="scientific">Callorhinchus milii</name>
    <name type="common">Ghost shark</name>
    <dbReference type="NCBI Taxonomy" id="7868"/>
    <lineage>
        <taxon>Eukaryota</taxon>
        <taxon>Metazoa</taxon>
        <taxon>Chordata</taxon>
        <taxon>Craniata</taxon>
        <taxon>Vertebrata</taxon>
        <taxon>Chondrichthyes</taxon>
        <taxon>Holocephali</taxon>
        <taxon>Chimaeriformes</taxon>
        <taxon>Callorhinchidae</taxon>
        <taxon>Callorhinchus</taxon>
    </lineage>
</organism>
<comment type="catalytic activity">
    <reaction evidence="16">
        <text>12-(9Z-hexadecenoyloxy)-octadecanoate + H2O = 12-hydroxyoctadecanoate + (9Z)-hexadecenoate + H(+)</text>
        <dbReference type="Rhea" id="RHEA:52072"/>
        <dbReference type="ChEBI" id="CHEBI:15377"/>
        <dbReference type="ChEBI" id="CHEBI:15378"/>
        <dbReference type="ChEBI" id="CHEBI:32372"/>
        <dbReference type="ChEBI" id="CHEBI:84201"/>
        <dbReference type="ChEBI" id="CHEBI:136312"/>
    </reaction>
    <physiologicalReaction direction="left-to-right" evidence="16">
        <dbReference type="Rhea" id="RHEA:52073"/>
    </physiologicalReaction>
</comment>
<sequence>MVTASEIRRLQYHAPAPSPAQGTNMASMAVTKVYHISTFIWYFAIVYLLLIIPIEHPPAGVFLYAGQWKYLTFLNLFLQTIFNGICILADFLGHVMWIRALRDIIFSALAFPVGTFVVTSFWLLFSYDRALVYPEGLDKLIPLWLNHAMHSIVLPVILLELILTPHRYPKRRTGFLILGFISLFYLLWILWIYSATGKWVYPFLGLFSPLHLMSFISASVVLVNLLYLLGEKLTLLIWGTVEKAKQRKRK</sequence>
<name>A0A4W3HHQ1_CALMI</name>
<evidence type="ECO:0000256" key="9">
    <source>
        <dbReference type="ARBA" id="ARBA00047863"/>
    </source>
</evidence>
<keyword evidence="6 17" id="KW-0472">Membrane</keyword>
<evidence type="ECO:0000256" key="6">
    <source>
        <dbReference type="ARBA" id="ARBA00023136"/>
    </source>
</evidence>
<dbReference type="GeneTree" id="ENSGT00940000158284"/>
<evidence type="ECO:0000256" key="13">
    <source>
        <dbReference type="ARBA" id="ARBA00049221"/>
    </source>
</evidence>
<accession>A0A4W3HHQ1</accession>
<feature type="transmembrane region" description="Helical" evidence="17">
    <location>
        <begin position="72"/>
        <end position="92"/>
    </location>
</feature>
<keyword evidence="19" id="KW-1185">Reference proteome</keyword>
<evidence type="ECO:0000256" key="7">
    <source>
        <dbReference type="ARBA" id="ARBA00047368"/>
    </source>
</evidence>
<evidence type="ECO:0000256" key="10">
    <source>
        <dbReference type="ARBA" id="ARBA00048680"/>
    </source>
</evidence>
<evidence type="ECO:0000256" key="12">
    <source>
        <dbReference type="ARBA" id="ARBA00048800"/>
    </source>
</evidence>
<evidence type="ECO:0000256" key="14">
    <source>
        <dbReference type="ARBA" id="ARBA00049296"/>
    </source>
</evidence>
<dbReference type="InterPro" id="IPR006838">
    <property type="entry name" value="ADTRP_AIG1"/>
</dbReference>
<dbReference type="STRING" id="7868.ENSCMIP00000016583"/>
<comment type="catalytic activity">
    <reaction evidence="13">
        <text>9-octadecanoyloxy-octadecanoate + H2O = 9-hydroxy-octadecanoate + octadecanoate + H(+)</text>
        <dbReference type="Rhea" id="RHEA:52096"/>
        <dbReference type="ChEBI" id="CHEBI:15377"/>
        <dbReference type="ChEBI" id="CHEBI:15378"/>
        <dbReference type="ChEBI" id="CHEBI:25629"/>
        <dbReference type="ChEBI" id="CHEBI:136286"/>
        <dbReference type="ChEBI" id="CHEBI:136373"/>
    </reaction>
    <physiologicalReaction direction="left-to-right" evidence="13">
        <dbReference type="Rhea" id="RHEA:52097"/>
    </physiologicalReaction>
</comment>
<comment type="catalytic activity">
    <reaction evidence="14">
        <text>13-(9Z-octadecenoyloxy)-octadecanoate + H2O = 13-hydroxy-octadecanoate + (9Z)-octadecenoate + H(+)</text>
        <dbReference type="Rhea" id="RHEA:52064"/>
        <dbReference type="ChEBI" id="CHEBI:15377"/>
        <dbReference type="ChEBI" id="CHEBI:15378"/>
        <dbReference type="ChEBI" id="CHEBI:30823"/>
        <dbReference type="ChEBI" id="CHEBI:136303"/>
        <dbReference type="ChEBI" id="CHEBI:136304"/>
    </reaction>
    <physiologicalReaction direction="left-to-right" evidence="14">
        <dbReference type="Rhea" id="RHEA:52065"/>
    </physiologicalReaction>
</comment>
<comment type="catalytic activity">
    <reaction evidence="10">
        <text>12-octadecanoyloxy-octadecanoate + H2O = 12-hydroxyoctadecanoate + octadecanoate + H(+)</text>
        <dbReference type="Rhea" id="RHEA:52080"/>
        <dbReference type="ChEBI" id="CHEBI:15377"/>
        <dbReference type="ChEBI" id="CHEBI:15378"/>
        <dbReference type="ChEBI" id="CHEBI:25629"/>
        <dbReference type="ChEBI" id="CHEBI:84201"/>
        <dbReference type="ChEBI" id="CHEBI:136330"/>
    </reaction>
    <physiologicalReaction direction="left-to-right" evidence="10">
        <dbReference type="Rhea" id="RHEA:52081"/>
    </physiologicalReaction>
</comment>
<feature type="transmembrane region" description="Helical" evidence="17">
    <location>
        <begin position="199"/>
        <end position="229"/>
    </location>
</feature>
<evidence type="ECO:0000256" key="8">
    <source>
        <dbReference type="ARBA" id="ARBA00047427"/>
    </source>
</evidence>
<keyword evidence="4 17" id="KW-0812">Transmembrane</keyword>
<evidence type="ECO:0000256" key="4">
    <source>
        <dbReference type="ARBA" id="ARBA00022692"/>
    </source>
</evidence>
<evidence type="ECO:0000256" key="2">
    <source>
        <dbReference type="ARBA" id="ARBA00004127"/>
    </source>
</evidence>
<evidence type="ECO:0000313" key="19">
    <source>
        <dbReference type="Proteomes" id="UP000314986"/>
    </source>
</evidence>
<comment type="catalytic activity">
    <reaction evidence="9">
        <text>9-hexadecanoyloxy-octadecanoate + H2O = 9-hydroxy-octadecanoate + hexadecanoate + H(+)</text>
        <dbReference type="Rhea" id="RHEA:52052"/>
        <dbReference type="ChEBI" id="CHEBI:7896"/>
        <dbReference type="ChEBI" id="CHEBI:15377"/>
        <dbReference type="ChEBI" id="CHEBI:15378"/>
        <dbReference type="ChEBI" id="CHEBI:83670"/>
        <dbReference type="ChEBI" id="CHEBI:136286"/>
    </reaction>
    <physiologicalReaction direction="left-to-right" evidence="9">
        <dbReference type="Rhea" id="RHEA:52053"/>
    </physiologicalReaction>
</comment>
<comment type="catalytic activity">
    <reaction evidence="7">
        <text>12-hexadecanoyloxy-octadecanoate + H2O = 12-hydroxyoctadecanoate + hexadecanoate + H(+)</text>
        <dbReference type="Rhea" id="RHEA:52056"/>
        <dbReference type="ChEBI" id="CHEBI:7896"/>
        <dbReference type="ChEBI" id="CHEBI:15377"/>
        <dbReference type="ChEBI" id="CHEBI:15378"/>
        <dbReference type="ChEBI" id="CHEBI:83677"/>
        <dbReference type="ChEBI" id="CHEBI:84201"/>
    </reaction>
    <physiologicalReaction direction="left-to-right" evidence="7">
        <dbReference type="Rhea" id="RHEA:52057"/>
    </physiologicalReaction>
</comment>
<dbReference type="PANTHER" id="PTHR10989:SF17">
    <property type="entry name" value="ANDROGEN-DEPENDENT TFPI-REGULATING PROTEIN"/>
    <property type="match status" value="1"/>
</dbReference>
<comment type="subcellular location">
    <subcellularLocation>
        <location evidence="2">Endomembrane system</location>
        <topology evidence="2">Multi-pass membrane protein</topology>
    </subcellularLocation>
</comment>
<dbReference type="Ensembl" id="ENSCMIT00000016915.1">
    <property type="protein sequence ID" value="ENSCMIP00000016583.1"/>
    <property type="gene ID" value="ENSCMIG00000007984.1"/>
</dbReference>
<dbReference type="Pfam" id="PF04750">
    <property type="entry name" value="Far-17a_AIG1"/>
    <property type="match status" value="1"/>
</dbReference>
<proteinExistence type="inferred from homology"/>
<evidence type="ECO:0000256" key="1">
    <source>
        <dbReference type="ARBA" id="ARBA00000923"/>
    </source>
</evidence>
<comment type="similarity">
    <text evidence="3">Belongs to the AIG1 family.</text>
</comment>
<comment type="catalytic activity">
    <reaction evidence="1">
        <text>9-(9Z-hexadecenoyloxy)-octadecanoate + H2O = (9Z)-hexadecenoate + 9-hydroxy-octadecanoate + H(+)</text>
        <dbReference type="Rhea" id="RHEA:52068"/>
        <dbReference type="ChEBI" id="CHEBI:15377"/>
        <dbReference type="ChEBI" id="CHEBI:15378"/>
        <dbReference type="ChEBI" id="CHEBI:32372"/>
        <dbReference type="ChEBI" id="CHEBI:136286"/>
        <dbReference type="ChEBI" id="CHEBI:136309"/>
    </reaction>
    <physiologicalReaction direction="left-to-right" evidence="1">
        <dbReference type="Rhea" id="RHEA:52069"/>
    </physiologicalReaction>
</comment>
<comment type="catalytic activity">
    <reaction evidence="12">
        <text>9-(9Z-octadecenoyloxy)-octadecanoate + H2O = 9-hydroxy-octadecanoate + (9Z)-octadecenoate + H(+)</text>
        <dbReference type="Rhea" id="RHEA:52048"/>
        <dbReference type="ChEBI" id="CHEBI:15377"/>
        <dbReference type="ChEBI" id="CHEBI:15378"/>
        <dbReference type="ChEBI" id="CHEBI:30823"/>
        <dbReference type="ChEBI" id="CHEBI:136282"/>
        <dbReference type="ChEBI" id="CHEBI:136286"/>
    </reaction>
    <physiologicalReaction direction="left-to-right" evidence="12">
        <dbReference type="Rhea" id="RHEA:52049"/>
    </physiologicalReaction>
</comment>
<reference evidence="18" key="5">
    <citation type="submission" date="2025-09" db="UniProtKB">
        <authorList>
            <consortium name="Ensembl"/>
        </authorList>
    </citation>
    <scope>IDENTIFICATION</scope>
</reference>
<reference evidence="18" key="4">
    <citation type="submission" date="2025-08" db="UniProtKB">
        <authorList>
            <consortium name="Ensembl"/>
        </authorList>
    </citation>
    <scope>IDENTIFICATION</scope>
</reference>
<evidence type="ECO:0000256" key="5">
    <source>
        <dbReference type="ARBA" id="ARBA00022989"/>
    </source>
</evidence>
<evidence type="ECO:0000256" key="3">
    <source>
        <dbReference type="ARBA" id="ARBA00009300"/>
    </source>
</evidence>
<comment type="catalytic activity">
    <reaction evidence="8">
        <text>13-octadecanoyloxy-octadecanoate + H2O = 13-hydroxy-octadecanoate + octadecanoate + H(+)</text>
        <dbReference type="Rhea" id="RHEA:52084"/>
        <dbReference type="ChEBI" id="CHEBI:15377"/>
        <dbReference type="ChEBI" id="CHEBI:15378"/>
        <dbReference type="ChEBI" id="CHEBI:25629"/>
        <dbReference type="ChEBI" id="CHEBI:136304"/>
        <dbReference type="ChEBI" id="CHEBI:136335"/>
    </reaction>
    <physiologicalReaction direction="left-to-right" evidence="8">
        <dbReference type="Rhea" id="RHEA:52085"/>
    </physiologicalReaction>
</comment>
<reference evidence="19" key="1">
    <citation type="journal article" date="2006" name="Science">
        <title>Ancient noncoding elements conserved in the human genome.</title>
        <authorList>
            <person name="Venkatesh B."/>
            <person name="Kirkness E.F."/>
            <person name="Loh Y.H."/>
            <person name="Halpern A.L."/>
            <person name="Lee A.P."/>
            <person name="Johnson J."/>
            <person name="Dandona N."/>
            <person name="Viswanathan L.D."/>
            <person name="Tay A."/>
            <person name="Venter J.C."/>
            <person name="Strausberg R.L."/>
            <person name="Brenner S."/>
        </authorList>
    </citation>
    <scope>NUCLEOTIDE SEQUENCE [LARGE SCALE GENOMIC DNA]</scope>
</reference>
<evidence type="ECO:0000256" key="16">
    <source>
        <dbReference type="ARBA" id="ARBA00049428"/>
    </source>
</evidence>
<feature type="transmembrane region" description="Helical" evidence="17">
    <location>
        <begin position="144"/>
        <end position="163"/>
    </location>
</feature>
<dbReference type="OMA" id="YGRQWKY"/>
<reference evidence="19" key="2">
    <citation type="journal article" date="2007" name="PLoS Biol.">
        <title>Survey sequencing and comparative analysis of the elephant shark (Callorhinchus milii) genome.</title>
        <authorList>
            <person name="Venkatesh B."/>
            <person name="Kirkness E.F."/>
            <person name="Loh Y.H."/>
            <person name="Halpern A.L."/>
            <person name="Lee A.P."/>
            <person name="Johnson J."/>
            <person name="Dandona N."/>
            <person name="Viswanathan L.D."/>
            <person name="Tay A."/>
            <person name="Venter J.C."/>
            <person name="Strausberg R.L."/>
            <person name="Brenner S."/>
        </authorList>
    </citation>
    <scope>NUCLEOTIDE SEQUENCE [LARGE SCALE GENOMIC DNA]</scope>
</reference>
<dbReference type="GO" id="GO:0012505">
    <property type="term" value="C:endomembrane system"/>
    <property type="evidence" value="ECO:0007669"/>
    <property type="project" value="UniProtKB-SubCell"/>
</dbReference>
<keyword evidence="5 17" id="KW-1133">Transmembrane helix</keyword>
<protein>
    <submittedName>
        <fullName evidence="18">Androgen-dependent TFPI-regulating protein-like</fullName>
    </submittedName>
</protein>
<evidence type="ECO:0000256" key="15">
    <source>
        <dbReference type="ARBA" id="ARBA00049322"/>
    </source>
</evidence>
<feature type="transmembrane region" description="Helical" evidence="17">
    <location>
        <begin position="104"/>
        <end position="124"/>
    </location>
</feature>
<evidence type="ECO:0000256" key="11">
    <source>
        <dbReference type="ARBA" id="ARBA00048701"/>
    </source>
</evidence>
<dbReference type="InParanoid" id="A0A4W3HHQ1"/>
<evidence type="ECO:0000256" key="17">
    <source>
        <dbReference type="SAM" id="Phobius"/>
    </source>
</evidence>
<dbReference type="PANTHER" id="PTHR10989">
    <property type="entry name" value="ANDROGEN-INDUCED PROTEIN 1-RELATED"/>
    <property type="match status" value="1"/>
</dbReference>
<evidence type="ECO:0000313" key="18">
    <source>
        <dbReference type="Ensembl" id="ENSCMIP00000016583.1"/>
    </source>
</evidence>
<reference evidence="19" key="3">
    <citation type="journal article" date="2014" name="Nature">
        <title>Elephant shark genome provides unique insights into gnathostome evolution.</title>
        <authorList>
            <consortium name="International Elephant Shark Genome Sequencing Consortium"/>
            <person name="Venkatesh B."/>
            <person name="Lee A.P."/>
            <person name="Ravi V."/>
            <person name="Maurya A.K."/>
            <person name="Lian M.M."/>
            <person name="Swann J.B."/>
            <person name="Ohta Y."/>
            <person name="Flajnik M.F."/>
            <person name="Sutoh Y."/>
            <person name="Kasahara M."/>
            <person name="Hoon S."/>
            <person name="Gangu V."/>
            <person name="Roy S.W."/>
            <person name="Irimia M."/>
            <person name="Korzh V."/>
            <person name="Kondrychyn I."/>
            <person name="Lim Z.W."/>
            <person name="Tay B.H."/>
            <person name="Tohari S."/>
            <person name="Kong K.W."/>
            <person name="Ho S."/>
            <person name="Lorente-Galdos B."/>
            <person name="Quilez J."/>
            <person name="Marques-Bonet T."/>
            <person name="Raney B.J."/>
            <person name="Ingham P.W."/>
            <person name="Tay A."/>
            <person name="Hillier L.W."/>
            <person name="Minx P."/>
            <person name="Boehm T."/>
            <person name="Wilson R.K."/>
            <person name="Brenner S."/>
            <person name="Warren W.C."/>
        </authorList>
    </citation>
    <scope>NUCLEOTIDE SEQUENCE [LARGE SCALE GENOMIC DNA]</scope>
</reference>
<dbReference type="GO" id="GO:0016020">
    <property type="term" value="C:membrane"/>
    <property type="evidence" value="ECO:0007669"/>
    <property type="project" value="InterPro"/>
</dbReference>
<comment type="catalytic activity">
    <reaction evidence="11">
        <text>12-(9Z-octadecenoyloxy)-octadecanoate + H2O = 12-hydroxyoctadecanoate + (9Z)-octadecenoate + H(+)</text>
        <dbReference type="Rhea" id="RHEA:52060"/>
        <dbReference type="ChEBI" id="CHEBI:15377"/>
        <dbReference type="ChEBI" id="CHEBI:15378"/>
        <dbReference type="ChEBI" id="CHEBI:30823"/>
        <dbReference type="ChEBI" id="CHEBI:84201"/>
        <dbReference type="ChEBI" id="CHEBI:136302"/>
    </reaction>
    <physiologicalReaction direction="left-to-right" evidence="11">
        <dbReference type="Rhea" id="RHEA:52061"/>
    </physiologicalReaction>
</comment>